<feature type="compositionally biased region" description="Polar residues" evidence="2">
    <location>
        <begin position="61"/>
        <end position="72"/>
    </location>
</feature>
<dbReference type="PANTHER" id="PTHR18806">
    <property type="entry name" value="RBM25 PROTEIN"/>
    <property type="match status" value="1"/>
</dbReference>
<dbReference type="GO" id="GO:0005681">
    <property type="term" value="C:spliceosomal complex"/>
    <property type="evidence" value="ECO:0007669"/>
    <property type="project" value="TreeGrafter"/>
</dbReference>
<dbReference type="EMBL" id="MU853564">
    <property type="protein sequence ID" value="KAK4146011.1"/>
    <property type="molecule type" value="Genomic_DNA"/>
</dbReference>
<feature type="region of interest" description="Disordered" evidence="2">
    <location>
        <begin position="365"/>
        <end position="515"/>
    </location>
</feature>
<feature type="region of interest" description="Disordered" evidence="2">
    <location>
        <begin position="23"/>
        <end position="150"/>
    </location>
</feature>
<dbReference type="GO" id="GO:0003729">
    <property type="term" value="F:mRNA binding"/>
    <property type="evidence" value="ECO:0007669"/>
    <property type="project" value="TreeGrafter"/>
</dbReference>
<dbReference type="InterPro" id="IPR002483">
    <property type="entry name" value="PWI_dom"/>
</dbReference>
<dbReference type="Pfam" id="PF01480">
    <property type="entry name" value="PWI"/>
    <property type="match status" value="1"/>
</dbReference>
<name>A0AAN6V9F8_9PEZI</name>
<dbReference type="SMART" id="SM00311">
    <property type="entry name" value="PWI"/>
    <property type="match status" value="1"/>
</dbReference>
<reference evidence="4" key="1">
    <citation type="journal article" date="2023" name="Mol. Phylogenet. Evol.">
        <title>Genome-scale phylogeny and comparative genomics of the fungal order Sordariales.</title>
        <authorList>
            <person name="Hensen N."/>
            <person name="Bonometti L."/>
            <person name="Westerberg I."/>
            <person name="Brannstrom I.O."/>
            <person name="Guillou S."/>
            <person name="Cros-Aarteil S."/>
            <person name="Calhoun S."/>
            <person name="Haridas S."/>
            <person name="Kuo A."/>
            <person name="Mondo S."/>
            <person name="Pangilinan J."/>
            <person name="Riley R."/>
            <person name="LaButti K."/>
            <person name="Andreopoulos B."/>
            <person name="Lipzen A."/>
            <person name="Chen C."/>
            <person name="Yan M."/>
            <person name="Daum C."/>
            <person name="Ng V."/>
            <person name="Clum A."/>
            <person name="Steindorff A."/>
            <person name="Ohm R.A."/>
            <person name="Martin F."/>
            <person name="Silar P."/>
            <person name="Natvig D.O."/>
            <person name="Lalanne C."/>
            <person name="Gautier V."/>
            <person name="Ament-Velasquez S.L."/>
            <person name="Kruys A."/>
            <person name="Hutchinson M.I."/>
            <person name="Powell A.J."/>
            <person name="Barry K."/>
            <person name="Miller A.N."/>
            <person name="Grigoriev I.V."/>
            <person name="Debuchy R."/>
            <person name="Gladieux P."/>
            <person name="Hiltunen Thoren M."/>
            <person name="Johannesson H."/>
        </authorList>
    </citation>
    <scope>NUCLEOTIDE SEQUENCE</scope>
    <source>
        <strain evidence="4">CBS 141.50</strain>
    </source>
</reference>
<feature type="domain" description="PWI" evidence="3">
    <location>
        <begin position="678"/>
        <end position="771"/>
    </location>
</feature>
<protein>
    <submittedName>
        <fullName evidence="4">RNA-binding protein 25</fullName>
    </submittedName>
</protein>
<evidence type="ECO:0000313" key="5">
    <source>
        <dbReference type="Proteomes" id="UP001302676"/>
    </source>
</evidence>
<evidence type="ECO:0000313" key="4">
    <source>
        <dbReference type="EMBL" id="KAK4146011.1"/>
    </source>
</evidence>
<dbReference type="Proteomes" id="UP001302676">
    <property type="component" value="Unassembled WGS sequence"/>
</dbReference>
<evidence type="ECO:0000256" key="2">
    <source>
        <dbReference type="SAM" id="MobiDB-lite"/>
    </source>
</evidence>
<keyword evidence="5" id="KW-1185">Reference proteome</keyword>
<dbReference type="InterPro" id="IPR052768">
    <property type="entry name" value="RBM25"/>
</dbReference>
<accession>A0AAN6V9F8</accession>
<dbReference type="Gene3D" id="1.20.1390.10">
    <property type="entry name" value="PWI domain"/>
    <property type="match status" value="1"/>
</dbReference>
<keyword evidence="1" id="KW-0175">Coiled coil</keyword>
<dbReference type="RefSeq" id="XP_062639382.1">
    <property type="nucleotide sequence ID" value="XM_062783115.1"/>
</dbReference>
<dbReference type="AlphaFoldDB" id="A0AAN6V9F8"/>
<feature type="compositionally biased region" description="Basic and acidic residues" evidence="2">
    <location>
        <begin position="447"/>
        <end position="515"/>
    </location>
</feature>
<feature type="compositionally biased region" description="Polar residues" evidence="2">
    <location>
        <begin position="412"/>
        <end position="432"/>
    </location>
</feature>
<evidence type="ECO:0000256" key="1">
    <source>
        <dbReference type="SAM" id="Coils"/>
    </source>
</evidence>
<feature type="compositionally biased region" description="Pro residues" evidence="2">
    <location>
        <begin position="37"/>
        <end position="48"/>
    </location>
</feature>
<dbReference type="PROSITE" id="PS51025">
    <property type="entry name" value="PWI"/>
    <property type="match status" value="1"/>
</dbReference>
<dbReference type="PANTHER" id="PTHR18806:SF4">
    <property type="entry name" value="RNA-BINDING PROTEIN 25"/>
    <property type="match status" value="1"/>
</dbReference>
<feature type="compositionally biased region" description="Low complexity" evidence="2">
    <location>
        <begin position="23"/>
        <end position="36"/>
    </location>
</feature>
<feature type="compositionally biased region" description="Basic and acidic residues" evidence="2">
    <location>
        <begin position="365"/>
        <end position="375"/>
    </location>
</feature>
<organism evidence="4 5">
    <name type="scientific">Dichotomopilus funicola</name>
    <dbReference type="NCBI Taxonomy" id="1934379"/>
    <lineage>
        <taxon>Eukaryota</taxon>
        <taxon>Fungi</taxon>
        <taxon>Dikarya</taxon>
        <taxon>Ascomycota</taxon>
        <taxon>Pezizomycotina</taxon>
        <taxon>Sordariomycetes</taxon>
        <taxon>Sordariomycetidae</taxon>
        <taxon>Sordariales</taxon>
        <taxon>Chaetomiaceae</taxon>
        <taxon>Dichotomopilus</taxon>
    </lineage>
</organism>
<dbReference type="GeneID" id="87819728"/>
<sequence length="771" mass="85734">MSYNPYGGRPFYVASAPPYGAPPSYASYPGASHAPGMAPPPGLGPPPGMSSAPGMAPPPGVQQSSNATQANRPSGLPASFQPPPNLPNINFNAPVIRLGSTMPPAKPGSSLINDRKDSHTPTSGRPGLGSDRNMDQSRAQMRESMQALVPPTSEERLRTIFVHKIPDGVGGEAGVQKLLNTVGRLRRWDSGQSHLSEHKGALFGFAQYEDPESLAAAVELLKDIEVPVKKQAPTENAPADEDKPFEGIDKDTLKVEVDASTTKYLESWKESRGDDTAVDARLADARASLKQLIRDLFYPPSVGSKDAEGDTTMGNGDSVEVINIPLAPEDELADIPAEMRATVAAEIASFRDRSNRRDLERLRKEEEFEEMERQRNGAPRKSRLDSPPPSNSNSNTVPLGPRGVPNAPSGPKGQQQQQNRVEFVNGGTTNGKTFRDDEDDGTDASDDELHNRELAKTRAEDDKVYLEAERKWANRERQRAAALERERERDRADTDGFARRREEQLERDKAWDDDREASRKGHMYYRDHGQWIRERTAFRAAESARDEMDRRAEEDELRRAEAEMEHARDMADSFLERQAEEMERQPVAAAAAATPAAPQRVTISFGAAAQKAAQRTGGTRRTVAEVEGLLDDEENDSTAKRQLVPIKFEPITDTKAMTEEDIQNAVRALAHEIPADKEGLWGWEVKWDYLEESAIREKLRPFVEKKVVEYLGVQEQFLVDVVEEHLRKHQKPAELVETLSEALDEDAEDMVKKLWRMVIFFTESEKRGLPA</sequence>
<evidence type="ECO:0000259" key="3">
    <source>
        <dbReference type="PROSITE" id="PS51025"/>
    </source>
</evidence>
<reference evidence="4" key="2">
    <citation type="submission" date="2023-05" db="EMBL/GenBank/DDBJ databases">
        <authorList>
            <consortium name="Lawrence Berkeley National Laboratory"/>
            <person name="Steindorff A."/>
            <person name="Hensen N."/>
            <person name="Bonometti L."/>
            <person name="Westerberg I."/>
            <person name="Brannstrom I.O."/>
            <person name="Guillou S."/>
            <person name="Cros-Aarteil S."/>
            <person name="Calhoun S."/>
            <person name="Haridas S."/>
            <person name="Kuo A."/>
            <person name="Mondo S."/>
            <person name="Pangilinan J."/>
            <person name="Riley R."/>
            <person name="Labutti K."/>
            <person name="Andreopoulos B."/>
            <person name="Lipzen A."/>
            <person name="Chen C."/>
            <person name="Yanf M."/>
            <person name="Daum C."/>
            <person name="Ng V."/>
            <person name="Clum A."/>
            <person name="Ohm R."/>
            <person name="Martin F."/>
            <person name="Silar P."/>
            <person name="Natvig D."/>
            <person name="Lalanne C."/>
            <person name="Gautier V."/>
            <person name="Ament-Velasquez S.L."/>
            <person name="Kruys A."/>
            <person name="Hutchinson M.I."/>
            <person name="Powell A.J."/>
            <person name="Barry K."/>
            <person name="Miller A.N."/>
            <person name="Grigoriev I.V."/>
            <person name="Debuchy R."/>
            <person name="Gladieux P."/>
            <person name="Thoren M.H."/>
            <person name="Johannesson H."/>
        </authorList>
    </citation>
    <scope>NUCLEOTIDE SEQUENCE</scope>
    <source>
        <strain evidence="4">CBS 141.50</strain>
    </source>
</reference>
<feature type="coiled-coil region" evidence="1">
    <location>
        <begin position="543"/>
        <end position="577"/>
    </location>
</feature>
<feature type="compositionally biased region" description="Acidic residues" evidence="2">
    <location>
        <begin position="436"/>
        <end position="446"/>
    </location>
</feature>
<proteinExistence type="predicted"/>
<comment type="caution">
    <text evidence="4">The sequence shown here is derived from an EMBL/GenBank/DDBJ whole genome shotgun (WGS) entry which is preliminary data.</text>
</comment>
<gene>
    <name evidence="4" type="ORF">C8A04DRAFT_35295</name>
</gene>